<evidence type="ECO:0000313" key="2">
    <source>
        <dbReference type="Proteomes" id="UP000238823"/>
    </source>
</evidence>
<organism evidence="1 2">
    <name type="scientific">Enhygromyxa salina</name>
    <dbReference type="NCBI Taxonomy" id="215803"/>
    <lineage>
        <taxon>Bacteria</taxon>
        <taxon>Pseudomonadati</taxon>
        <taxon>Myxococcota</taxon>
        <taxon>Polyangia</taxon>
        <taxon>Nannocystales</taxon>
        <taxon>Nannocystaceae</taxon>
        <taxon>Enhygromyxa</taxon>
    </lineage>
</organism>
<dbReference type="AlphaFoldDB" id="A0A2S9YR64"/>
<accession>A0A2S9YR64</accession>
<dbReference type="OrthoDB" id="9899658at2"/>
<reference evidence="1 2" key="1">
    <citation type="submission" date="2018-03" db="EMBL/GenBank/DDBJ databases">
        <title>Draft Genome Sequences of the Obligatory Marine Myxobacteria Enhygromyxa salina SWB007.</title>
        <authorList>
            <person name="Poehlein A."/>
            <person name="Moghaddam J.A."/>
            <person name="Harms H."/>
            <person name="Alanjari M."/>
            <person name="Koenig G.M."/>
            <person name="Daniel R."/>
            <person name="Schaeberle T.F."/>
        </authorList>
    </citation>
    <scope>NUCLEOTIDE SEQUENCE [LARGE SCALE GENOMIC DNA]</scope>
    <source>
        <strain evidence="1 2">SWB007</strain>
    </source>
</reference>
<dbReference type="EMBL" id="PVNL01000051">
    <property type="protein sequence ID" value="PRQ07570.1"/>
    <property type="molecule type" value="Genomic_DNA"/>
</dbReference>
<protein>
    <submittedName>
        <fullName evidence="1">Uncharacterized protein</fullName>
    </submittedName>
</protein>
<evidence type="ECO:0000313" key="1">
    <source>
        <dbReference type="EMBL" id="PRQ07570.1"/>
    </source>
</evidence>
<name>A0A2S9YR64_9BACT</name>
<gene>
    <name evidence="1" type="ORF">ENSA7_25600</name>
</gene>
<sequence>MTVITLLLSVLFSGGPQECAEVETMDPALYDVRCDDGSALINPRGDINKRCVLDGCSIASQSCWDYRLEHCYDNGVLNGQCELASETCTNTPACLHLMAFCSGTFECANDDIWSGWCVCEEEQ</sequence>
<dbReference type="Proteomes" id="UP000238823">
    <property type="component" value="Unassembled WGS sequence"/>
</dbReference>
<dbReference type="RefSeq" id="WP_106089582.1">
    <property type="nucleotide sequence ID" value="NZ_PVNL01000051.1"/>
</dbReference>
<comment type="caution">
    <text evidence="1">The sequence shown here is derived from an EMBL/GenBank/DDBJ whole genome shotgun (WGS) entry which is preliminary data.</text>
</comment>
<proteinExistence type="predicted"/>